<name>A0A9X9T7H9_METOG</name>
<keyword evidence="2" id="KW-1185">Reference proteome</keyword>
<evidence type="ECO:0000313" key="1">
    <source>
        <dbReference type="EMBL" id="WAI00416.1"/>
    </source>
</evidence>
<dbReference type="GeneID" id="76835081"/>
<dbReference type="EMBL" id="CP113361">
    <property type="protein sequence ID" value="WAI00416.1"/>
    <property type="molecule type" value="Genomic_DNA"/>
</dbReference>
<gene>
    <name evidence="1" type="ORF">OU421_08225</name>
</gene>
<dbReference type="AlphaFoldDB" id="A0A9X9T7H9"/>
<evidence type="ECO:0000313" key="2">
    <source>
        <dbReference type="Proteomes" id="UP001163096"/>
    </source>
</evidence>
<dbReference type="Proteomes" id="UP001163096">
    <property type="component" value="Chromosome"/>
</dbReference>
<protein>
    <submittedName>
        <fullName evidence="1">Uncharacterized protein</fullName>
    </submittedName>
</protein>
<dbReference type="KEGG" id="mou:OU421_08225"/>
<proteinExistence type="predicted"/>
<reference evidence="1" key="1">
    <citation type="submission" date="2022-11" db="EMBL/GenBank/DDBJ databases">
        <title>Complete genome sequence of Methanogenium organophilum DSM 3596.</title>
        <authorList>
            <person name="Chen S.-C."/>
            <person name="Lai S.-J."/>
            <person name="You Y.-T."/>
        </authorList>
    </citation>
    <scope>NUCLEOTIDE SEQUENCE</scope>
    <source>
        <strain evidence="1">DSM 3596</strain>
    </source>
</reference>
<dbReference type="RefSeq" id="WP_268185615.1">
    <property type="nucleotide sequence ID" value="NZ_CP113361.1"/>
</dbReference>
<organism evidence="1 2">
    <name type="scientific">Methanogenium organophilum</name>
    <dbReference type="NCBI Taxonomy" id="2199"/>
    <lineage>
        <taxon>Archaea</taxon>
        <taxon>Methanobacteriati</taxon>
        <taxon>Methanobacteriota</taxon>
        <taxon>Stenosarchaea group</taxon>
        <taxon>Methanomicrobia</taxon>
        <taxon>Methanomicrobiales</taxon>
        <taxon>Methanomicrobiaceae</taxon>
        <taxon>Methanogenium</taxon>
    </lineage>
</organism>
<sequence length="141" mass="15925">MALDEVPAEDALIRYEEIISGKNQLVFAVREMPMTAGGRASSYTFFARPENEVRRVFLNQSGRARSEYEWETGVGFIHGHAADVHSSDDIFGLHEEKLSGYFITEGAEADTFLSTDICGASIHRPDLFASFWFNEYTGEWM</sequence>
<accession>A0A9X9T7H9</accession>